<dbReference type="Proteomes" id="UP001732700">
    <property type="component" value="Chromosome 5A"/>
</dbReference>
<name>A0ACD5XDE7_AVESA</name>
<reference evidence="1" key="2">
    <citation type="submission" date="2025-09" db="UniProtKB">
        <authorList>
            <consortium name="EnsemblPlants"/>
        </authorList>
    </citation>
    <scope>IDENTIFICATION</scope>
</reference>
<evidence type="ECO:0000313" key="2">
    <source>
        <dbReference type="Proteomes" id="UP001732700"/>
    </source>
</evidence>
<reference evidence="1" key="1">
    <citation type="submission" date="2021-05" db="EMBL/GenBank/DDBJ databases">
        <authorList>
            <person name="Scholz U."/>
            <person name="Mascher M."/>
            <person name="Fiebig A."/>
        </authorList>
    </citation>
    <scope>NUCLEOTIDE SEQUENCE [LARGE SCALE GENOMIC DNA]</scope>
</reference>
<evidence type="ECO:0000313" key="1">
    <source>
        <dbReference type="EnsemblPlants" id="AVESA.00010b.r2.5AG0796760.2.CDS"/>
    </source>
</evidence>
<accession>A0ACD5XDE7</accession>
<sequence length="519" mass="58131">MDPPAETEIPEGGVALDHNASPTDDADTPVSMVLDNGDLLLEIMLRLPLPTTLVRAILVCKRWFLLASEPFSLHCFRRIHPPRLLGFYVSTRSTTTHLPLRPRFVPMPPPEADRPPPLPEPDSDQPPESDSEQPPPLEPESEKPPKPNSEQPPPLEPESEKPPEPDSAHPAPQEQELSAAIRMAETYSLDAYKEELTCISDLQNDTLLVSGFRGESFALEVHWPLSPHRGVVAIPVTPYDQLDGTVGTAAHFILKVQSGRSHSLAFVWLSMGFLIKGKGEYSLKYKAHIYVLQEDGQWRFRASAAAVLPSPKSNSRPLLVGTKIYLEHSTSIAALDLKTSTFSEIPLPEGMERYSYEDMVLAAFYDSGFCLIHLDEDLQLFIWLHIDGGTGTPTWLPIDFISLPEMFETLGMTGWTDDDEPATLFPTAQMGDFVEFVFLKLGNCAFCLDTRRRVLRKVYEVTQEDQTLEQLHPLMATWPPKFPELKGDHLARFARILYANSVSITFVLICFLYMLIICG</sequence>
<protein>
    <submittedName>
        <fullName evidence="1">Uncharacterized protein</fullName>
    </submittedName>
</protein>
<dbReference type="EnsemblPlants" id="AVESA.00010b.r2.5AG0796760.2">
    <property type="protein sequence ID" value="AVESA.00010b.r2.5AG0796760.2.CDS"/>
    <property type="gene ID" value="AVESA.00010b.r2.5AG0796760"/>
</dbReference>
<organism evidence="1 2">
    <name type="scientific">Avena sativa</name>
    <name type="common">Oat</name>
    <dbReference type="NCBI Taxonomy" id="4498"/>
    <lineage>
        <taxon>Eukaryota</taxon>
        <taxon>Viridiplantae</taxon>
        <taxon>Streptophyta</taxon>
        <taxon>Embryophyta</taxon>
        <taxon>Tracheophyta</taxon>
        <taxon>Spermatophyta</taxon>
        <taxon>Magnoliopsida</taxon>
        <taxon>Liliopsida</taxon>
        <taxon>Poales</taxon>
        <taxon>Poaceae</taxon>
        <taxon>BOP clade</taxon>
        <taxon>Pooideae</taxon>
        <taxon>Poodae</taxon>
        <taxon>Poeae</taxon>
        <taxon>Poeae Chloroplast Group 1 (Aveneae type)</taxon>
        <taxon>Aveninae</taxon>
        <taxon>Avena</taxon>
    </lineage>
</organism>
<proteinExistence type="predicted"/>
<keyword evidence="2" id="KW-1185">Reference proteome</keyword>